<dbReference type="InterPro" id="IPR007642">
    <property type="entry name" value="RNA_pol_Rpb2_2"/>
</dbReference>
<evidence type="ECO:0000256" key="6">
    <source>
        <dbReference type="ARBA" id="ARBA00022723"/>
    </source>
</evidence>
<dbReference type="Gene3D" id="3.90.1800.10">
    <property type="entry name" value="RNA polymerase alpha subunit dimerisation domain"/>
    <property type="match status" value="1"/>
</dbReference>
<dbReference type="SUPFAM" id="SSF64484">
    <property type="entry name" value="beta and beta-prime subunits of DNA dependent RNA-polymerase"/>
    <property type="match status" value="1"/>
</dbReference>
<keyword evidence="6" id="KW-0479">Metal-binding</keyword>
<comment type="function">
    <text evidence="11">DNA-dependent RNA polymerase catalyzes the transcription of DNA into RNA using the four ribonucleoside triphosphates as substrates.</text>
</comment>
<evidence type="ECO:0000256" key="10">
    <source>
        <dbReference type="RuleBase" id="RU000434"/>
    </source>
</evidence>
<name>A0A8K0D887_IGNLU</name>
<dbReference type="InterPro" id="IPR014724">
    <property type="entry name" value="RNA_pol_RPB2_OB-fold"/>
</dbReference>
<evidence type="ECO:0000256" key="4">
    <source>
        <dbReference type="ARBA" id="ARBA00022679"/>
    </source>
</evidence>
<dbReference type="InterPro" id="IPR037034">
    <property type="entry name" value="RNA_pol_Rpb2_2_sf"/>
</dbReference>
<dbReference type="Pfam" id="PF00562">
    <property type="entry name" value="RNA_pol_Rpb2_6"/>
    <property type="match status" value="1"/>
</dbReference>
<protein>
    <recommendedName>
        <fullName evidence="11">DNA-directed RNA polymerase subunit beta</fullName>
        <ecNumber evidence="11">2.7.7.6</ecNumber>
    </recommendedName>
</protein>
<dbReference type="Gene3D" id="2.40.270.10">
    <property type="entry name" value="DNA-directed RNA polymerase, subunit 2, domain 6"/>
    <property type="match status" value="1"/>
</dbReference>
<reference evidence="19" key="1">
    <citation type="submission" date="2019-08" db="EMBL/GenBank/DDBJ databases">
        <title>The genome of the North American firefly Photinus pyralis.</title>
        <authorList>
            <consortium name="Photinus pyralis genome working group"/>
            <person name="Fallon T.R."/>
            <person name="Sander Lower S.E."/>
            <person name="Weng J.-K."/>
        </authorList>
    </citation>
    <scope>NUCLEOTIDE SEQUENCE</scope>
    <source>
        <strain evidence="19">TRF0915ILg1</strain>
        <tissue evidence="19">Whole body</tissue>
    </source>
</reference>
<dbReference type="Gene3D" id="2.40.50.150">
    <property type="match status" value="1"/>
</dbReference>
<dbReference type="Proteomes" id="UP000801492">
    <property type="component" value="Unassembled WGS sequence"/>
</dbReference>
<dbReference type="GO" id="GO:0046872">
    <property type="term" value="F:metal ion binding"/>
    <property type="evidence" value="ECO:0007669"/>
    <property type="project" value="UniProtKB-KW"/>
</dbReference>
<dbReference type="Pfam" id="PF04563">
    <property type="entry name" value="RNA_pol_Rpb2_1"/>
    <property type="match status" value="1"/>
</dbReference>
<proteinExistence type="inferred from homology"/>
<evidence type="ECO:0000259" key="16">
    <source>
        <dbReference type="Pfam" id="PF04565"/>
    </source>
</evidence>
<dbReference type="AlphaFoldDB" id="A0A8K0D887"/>
<feature type="domain" description="RNA polymerase Rpb2" evidence="17">
    <location>
        <begin position="497"/>
        <end position="558"/>
    </location>
</feature>
<organism evidence="19 20">
    <name type="scientific">Ignelater luminosus</name>
    <name type="common">Cucubano</name>
    <name type="synonym">Pyrophorus luminosus</name>
    <dbReference type="NCBI Taxonomy" id="2038154"/>
    <lineage>
        <taxon>Eukaryota</taxon>
        <taxon>Metazoa</taxon>
        <taxon>Ecdysozoa</taxon>
        <taxon>Arthropoda</taxon>
        <taxon>Hexapoda</taxon>
        <taxon>Insecta</taxon>
        <taxon>Pterygota</taxon>
        <taxon>Neoptera</taxon>
        <taxon>Endopterygota</taxon>
        <taxon>Coleoptera</taxon>
        <taxon>Polyphaga</taxon>
        <taxon>Elateriformia</taxon>
        <taxon>Elateroidea</taxon>
        <taxon>Elateridae</taxon>
        <taxon>Agrypninae</taxon>
        <taxon>Pyrophorini</taxon>
        <taxon>Ignelater</taxon>
    </lineage>
</organism>
<dbReference type="Pfam" id="PF04560">
    <property type="entry name" value="RNA_pol_Rpb2_7"/>
    <property type="match status" value="1"/>
</dbReference>
<evidence type="ECO:0000259" key="13">
    <source>
        <dbReference type="Pfam" id="PF04560"/>
    </source>
</evidence>
<evidence type="ECO:0000256" key="8">
    <source>
        <dbReference type="ARBA" id="ARBA00023163"/>
    </source>
</evidence>
<feature type="domain" description="RNA polymerase Rpb2" evidence="13">
    <location>
        <begin position="1003"/>
        <end position="1087"/>
    </location>
</feature>
<dbReference type="CDD" id="cd00653">
    <property type="entry name" value="RNA_pol_B_RPB2"/>
    <property type="match status" value="1"/>
</dbReference>
<dbReference type="InterPro" id="IPR007120">
    <property type="entry name" value="DNA-dir_RNAP_su2_dom"/>
</dbReference>
<dbReference type="GO" id="GO:0000428">
    <property type="term" value="C:DNA-directed RNA polymerase complex"/>
    <property type="evidence" value="ECO:0007669"/>
    <property type="project" value="UniProtKB-KW"/>
</dbReference>
<keyword evidence="20" id="KW-1185">Reference proteome</keyword>
<dbReference type="FunFam" id="2.40.270.10:FF:000011">
    <property type="entry name" value="DNA-directed RNA polymerase subunit beta"/>
    <property type="match status" value="1"/>
</dbReference>
<comment type="similarity">
    <text evidence="2 10">Belongs to the RNA polymerase beta chain family.</text>
</comment>
<dbReference type="GO" id="GO:0003677">
    <property type="term" value="F:DNA binding"/>
    <property type="evidence" value="ECO:0007669"/>
    <property type="project" value="InterPro"/>
</dbReference>
<keyword evidence="7" id="KW-0862">Zinc</keyword>
<sequence>MGEYSDVKPTVKEEFGDPVLYSKPIKEIEEKWKLVPAFLKVKGLVKQHIDSFNYFINVEIKKIVEANAKVTCDADPLFYLKYTNVYVGTPDVDEGFNISKSVTPHECRLRDMTYSAPITVDIEYIKGNQRVSKTGLLIGRMPIMLRSSNCVLTNKSEYELAKMNECPLDPGGYFVVKGQEKVILIQEQLLKNRMIVEESKFGIQCQVTSSTHEKKSRTIVFFKGNKYYMSHNSFTDPIAVSIIFKAMGLASDQEICQYVCPHDLSKFTPTLEECHNLEIYTQEAALKHLGTKLVAKRFVTAASKVKTPVDEARDLLATTVLAHVPVEQFDFQTKAIYLALMVRRVMDAQSSRKAIDDRDYYGNKRLELAGSLLSLMFEDGNWTIKRFRMERQGVTQVLSRLSYISALGMMTRINSQFEKTRKVSGPRSLQPSQWGMLCPSDTPEGEACGLVKNLALMTHITTEADEYPLIRLATNTGVQKVTFVGGEALHSPTHYIVFLNGNILGVVKQYKYLLDSFRMWRRAGKISQYTSIYLNKSQRCIYISSDGGRLCRPYIIVENGVPLVTSTHINEMEKGIGVLRSFEDFLHHGLIEFLDVNEENDSFIACYERDITPQTTHLEISTFTLLGVCAGLIPYPHHNQSPRNTYQCAMGKQAMGTIGYNQRNRIDTLLYSLVHPQAPIVKTKTIELINFDKLPAGQNATVAVMSYSGYDIEDALIINKASVDRGFGRCLVYRNSKCVLKRYANQTFDRVQGPLVDPTSNKVVWKHSILDSDGIVAPGEMVENRQVLVNKSAPVSSAVPGTWAGTSNVEYKDVSASYRNVEPSYIEKVMVSTNEEDSGLIKILLRQTRRPEIGDKFSSRHGQKGVVGLVVEQEDMPFNEYGVCPDIIMNPHGFPSRMTVGKLIELLAGKAGLVEGKFHYGTAFGGSKVQDVSEELMKHGFNYQGKDIFYSGITGEPLEAYIYSGPVYYQKLKHMVQDKMHARGRGPRAVLTRQPTEGRSRDGGLRLGEMERDCLIGYGASMMLVERLMVSSDQCEVDVCNNCGRLGYCGWCNSCKSSGHVSTITMPYACKLLLTELQAMNITARLTLTHYCQ</sequence>
<dbReference type="InterPro" id="IPR037033">
    <property type="entry name" value="DNA-dir_RNAP_su2_hyb_sf"/>
</dbReference>
<dbReference type="Pfam" id="PF04566">
    <property type="entry name" value="RNA_pol_Rpb2_4"/>
    <property type="match status" value="1"/>
</dbReference>
<dbReference type="InterPro" id="IPR007645">
    <property type="entry name" value="RNA_pol_Rpb2_3"/>
</dbReference>
<dbReference type="InterPro" id="IPR007644">
    <property type="entry name" value="RNA_pol_bsu_protrusion"/>
</dbReference>
<evidence type="ECO:0000256" key="3">
    <source>
        <dbReference type="ARBA" id="ARBA00022478"/>
    </source>
</evidence>
<dbReference type="GO" id="GO:0006383">
    <property type="term" value="P:transcription by RNA polymerase III"/>
    <property type="evidence" value="ECO:0007669"/>
    <property type="project" value="UniProtKB-ARBA"/>
</dbReference>
<dbReference type="Pfam" id="PF04567">
    <property type="entry name" value="RNA_pol_Rpb2_5"/>
    <property type="match status" value="1"/>
</dbReference>
<dbReference type="FunFam" id="2.40.50.150:FF:000003">
    <property type="entry name" value="DNA-directed RNA polymerase subunit beta"/>
    <property type="match status" value="1"/>
</dbReference>
<dbReference type="GO" id="GO:0032549">
    <property type="term" value="F:ribonucleoside binding"/>
    <property type="evidence" value="ECO:0007669"/>
    <property type="project" value="InterPro"/>
</dbReference>
<dbReference type="InterPro" id="IPR007647">
    <property type="entry name" value="RNA_pol_Rpb2_5"/>
</dbReference>
<keyword evidence="3 11" id="KW-0240">DNA-directed RNA polymerase</keyword>
<evidence type="ECO:0000259" key="12">
    <source>
        <dbReference type="Pfam" id="PF00562"/>
    </source>
</evidence>
<dbReference type="Pfam" id="PF04565">
    <property type="entry name" value="RNA_pol_Rpb2_3"/>
    <property type="match status" value="1"/>
</dbReference>
<feature type="domain" description="RNA polymerase Rpb2" evidence="18">
    <location>
        <begin position="582"/>
        <end position="614"/>
    </location>
</feature>
<evidence type="ECO:0000259" key="15">
    <source>
        <dbReference type="Pfam" id="PF04563"/>
    </source>
</evidence>
<dbReference type="PANTHER" id="PTHR20856">
    <property type="entry name" value="DNA-DIRECTED RNA POLYMERASE I SUBUNIT 2"/>
    <property type="match status" value="1"/>
</dbReference>
<comment type="catalytic activity">
    <reaction evidence="11">
        <text>RNA(n) + a ribonucleoside 5'-triphosphate = RNA(n+1) + diphosphate</text>
        <dbReference type="Rhea" id="RHEA:21248"/>
        <dbReference type="Rhea" id="RHEA-COMP:14527"/>
        <dbReference type="Rhea" id="RHEA-COMP:17342"/>
        <dbReference type="ChEBI" id="CHEBI:33019"/>
        <dbReference type="ChEBI" id="CHEBI:61557"/>
        <dbReference type="ChEBI" id="CHEBI:140395"/>
        <dbReference type="EC" id="2.7.7.6"/>
    </reaction>
</comment>
<accession>A0A8K0D887</accession>
<dbReference type="InterPro" id="IPR007641">
    <property type="entry name" value="RNA_pol_Rpb2_7"/>
</dbReference>
<comment type="caution">
    <text evidence="19">The sequence shown here is derived from an EMBL/GenBank/DDBJ whole genome shotgun (WGS) entry which is preliminary data.</text>
</comment>
<feature type="domain" description="DNA-directed RNA polymerase subunit 2 hybrid-binding" evidence="12">
    <location>
        <begin position="629"/>
        <end position="1001"/>
    </location>
</feature>
<keyword evidence="5 11" id="KW-0548">Nucleotidyltransferase</keyword>
<dbReference type="GO" id="GO:0005634">
    <property type="term" value="C:nucleus"/>
    <property type="evidence" value="ECO:0007669"/>
    <property type="project" value="UniProtKB-SubCell"/>
</dbReference>
<dbReference type="InterPro" id="IPR015712">
    <property type="entry name" value="DNA-dir_RNA_pol_su2"/>
</dbReference>
<dbReference type="FunFam" id="3.90.1800.10:FF:000003">
    <property type="entry name" value="DNA-directed RNA polymerase subunit beta"/>
    <property type="match status" value="1"/>
</dbReference>
<keyword evidence="4 11" id="KW-0808">Transferase</keyword>
<evidence type="ECO:0000313" key="20">
    <source>
        <dbReference type="Proteomes" id="UP000801492"/>
    </source>
</evidence>
<dbReference type="Pfam" id="PF04561">
    <property type="entry name" value="RNA_pol_Rpb2_2"/>
    <property type="match status" value="1"/>
</dbReference>
<dbReference type="Gene3D" id="3.90.1100.10">
    <property type="match status" value="2"/>
</dbReference>
<feature type="domain" description="RNA polymerase beta subunit protrusion" evidence="15">
    <location>
        <begin position="43"/>
        <end position="380"/>
    </location>
</feature>
<feature type="domain" description="RNA polymerase Rpb2" evidence="14">
    <location>
        <begin position="197"/>
        <end position="367"/>
    </location>
</feature>
<evidence type="ECO:0000256" key="9">
    <source>
        <dbReference type="ARBA" id="ARBA00023242"/>
    </source>
</evidence>
<evidence type="ECO:0000256" key="1">
    <source>
        <dbReference type="ARBA" id="ARBA00004123"/>
    </source>
</evidence>
<feature type="domain" description="RNA polymerase Rpb2" evidence="16">
    <location>
        <begin position="396"/>
        <end position="460"/>
    </location>
</feature>
<dbReference type="PROSITE" id="PS01166">
    <property type="entry name" value="RNA_POL_BETA"/>
    <property type="match status" value="1"/>
</dbReference>
<dbReference type="FunFam" id="3.90.1110.10:FF:000006">
    <property type="entry name" value="DNA-directed RNA polymerase subunit beta"/>
    <property type="match status" value="1"/>
</dbReference>
<gene>
    <name evidence="19" type="ORF">ILUMI_07730</name>
</gene>
<dbReference type="InterPro" id="IPR007646">
    <property type="entry name" value="RNA_pol_Rpb2_4"/>
</dbReference>
<evidence type="ECO:0000259" key="14">
    <source>
        <dbReference type="Pfam" id="PF04561"/>
    </source>
</evidence>
<dbReference type="EMBL" id="VTPC01003495">
    <property type="protein sequence ID" value="KAF2898443.1"/>
    <property type="molecule type" value="Genomic_DNA"/>
</dbReference>
<evidence type="ECO:0000256" key="2">
    <source>
        <dbReference type="ARBA" id="ARBA00006835"/>
    </source>
</evidence>
<dbReference type="FunFam" id="2.40.270.10:FF:000006">
    <property type="entry name" value="DNA-directed RNA polymerase subunit beta"/>
    <property type="match status" value="1"/>
</dbReference>
<evidence type="ECO:0000256" key="11">
    <source>
        <dbReference type="RuleBase" id="RU363031"/>
    </source>
</evidence>
<dbReference type="OrthoDB" id="10248617at2759"/>
<evidence type="ECO:0000256" key="7">
    <source>
        <dbReference type="ARBA" id="ARBA00022833"/>
    </source>
</evidence>
<evidence type="ECO:0000256" key="5">
    <source>
        <dbReference type="ARBA" id="ARBA00022695"/>
    </source>
</evidence>
<dbReference type="Gene3D" id="3.90.1110.10">
    <property type="entry name" value="RNA polymerase Rpb2, domain 2"/>
    <property type="match status" value="1"/>
</dbReference>
<keyword evidence="8 11" id="KW-0804">Transcription</keyword>
<dbReference type="EC" id="2.7.7.6" evidence="11"/>
<keyword evidence="9" id="KW-0539">Nucleus</keyword>
<dbReference type="InterPro" id="IPR007121">
    <property type="entry name" value="RNA_pol_bsu_CS"/>
</dbReference>
<evidence type="ECO:0000313" key="19">
    <source>
        <dbReference type="EMBL" id="KAF2898443.1"/>
    </source>
</evidence>
<dbReference type="GO" id="GO:0003899">
    <property type="term" value="F:DNA-directed RNA polymerase activity"/>
    <property type="evidence" value="ECO:0007669"/>
    <property type="project" value="UniProtKB-EC"/>
</dbReference>
<evidence type="ECO:0000259" key="17">
    <source>
        <dbReference type="Pfam" id="PF04566"/>
    </source>
</evidence>
<comment type="subcellular location">
    <subcellularLocation>
        <location evidence="1">Nucleus</location>
    </subcellularLocation>
</comment>
<evidence type="ECO:0000259" key="18">
    <source>
        <dbReference type="Pfam" id="PF04567"/>
    </source>
</evidence>
<dbReference type="FunFam" id="3.90.1100.10:FF:000006">
    <property type="entry name" value="DNA-directed RNA polymerase subunit beta"/>
    <property type="match status" value="1"/>
</dbReference>